<accession>D8JVA1</accession>
<dbReference type="RefSeq" id="WP_013216914.1">
    <property type="nucleotide sequence ID" value="NC_014313.1"/>
</dbReference>
<protein>
    <submittedName>
        <fullName evidence="1">Uncharacterized protein</fullName>
    </submittedName>
</protein>
<gene>
    <name evidence="1" type="ordered locus">Hden_2960</name>
</gene>
<dbReference type="AlphaFoldDB" id="D8JVA1"/>
<name>D8JVA1_HYPDA</name>
<organism evidence="1 2">
    <name type="scientific">Hyphomicrobium denitrificans (strain ATCC 51888 / DSM 1869 / NCIMB 11706 / TK 0415)</name>
    <dbReference type="NCBI Taxonomy" id="582899"/>
    <lineage>
        <taxon>Bacteria</taxon>
        <taxon>Pseudomonadati</taxon>
        <taxon>Pseudomonadota</taxon>
        <taxon>Alphaproteobacteria</taxon>
        <taxon>Hyphomicrobiales</taxon>
        <taxon>Hyphomicrobiaceae</taxon>
        <taxon>Hyphomicrobium</taxon>
    </lineage>
</organism>
<reference evidence="2" key="1">
    <citation type="journal article" date="2011" name="J. Bacteriol.">
        <title>Genome sequences of eight morphologically diverse alphaproteobacteria.</title>
        <authorList>
            <consortium name="US DOE Joint Genome Institute"/>
            <person name="Brown P.J."/>
            <person name="Kysela D.T."/>
            <person name="Buechlein A."/>
            <person name="Hemmerich C."/>
            <person name="Brun Y.V."/>
        </authorList>
    </citation>
    <scope>NUCLEOTIDE SEQUENCE [LARGE SCALE GENOMIC DNA]</scope>
    <source>
        <strain evidence="2">ATCC 51888 / DSM 1869 / NCIB 11706 / TK 0415</strain>
    </source>
</reference>
<dbReference type="Proteomes" id="UP000002033">
    <property type="component" value="Chromosome"/>
</dbReference>
<dbReference type="HOGENOM" id="CLU_2770307_0_0_5"/>
<dbReference type="KEGG" id="hdn:Hden_2960"/>
<dbReference type="EMBL" id="CP002083">
    <property type="protein sequence ID" value="ADJ24755.1"/>
    <property type="molecule type" value="Genomic_DNA"/>
</dbReference>
<sequence>MSETYDPKILIAGYTPPIGSPWAKTGFSTDTPSCPMQTAMGFVATRFSTDSETAPRSLGLTLVQDDWGS</sequence>
<keyword evidence="2" id="KW-1185">Reference proteome</keyword>
<evidence type="ECO:0000313" key="2">
    <source>
        <dbReference type="Proteomes" id="UP000002033"/>
    </source>
</evidence>
<proteinExistence type="predicted"/>
<evidence type="ECO:0000313" key="1">
    <source>
        <dbReference type="EMBL" id="ADJ24755.1"/>
    </source>
</evidence>
<dbReference type="STRING" id="582899.Hden_2960"/>